<evidence type="ECO:0000256" key="9">
    <source>
        <dbReference type="PROSITE-ProRule" id="PRU00282"/>
    </source>
</evidence>
<dbReference type="InterPro" id="IPR050567">
    <property type="entry name" value="Mitochondrial_Carrier"/>
</dbReference>
<dbReference type="GO" id="GO:0000064">
    <property type="term" value="F:L-ornithine transmembrane transporter activity"/>
    <property type="evidence" value="ECO:0007669"/>
    <property type="project" value="TreeGrafter"/>
</dbReference>
<evidence type="ECO:0000256" key="7">
    <source>
        <dbReference type="ARBA" id="ARBA00023128"/>
    </source>
</evidence>
<dbReference type="GO" id="GO:0031966">
    <property type="term" value="C:mitochondrial membrane"/>
    <property type="evidence" value="ECO:0007669"/>
    <property type="project" value="UniProtKB-SubCell"/>
</dbReference>
<evidence type="ECO:0000256" key="2">
    <source>
        <dbReference type="ARBA" id="ARBA00006375"/>
    </source>
</evidence>
<dbReference type="InterPro" id="IPR023395">
    <property type="entry name" value="MCP_dom_sf"/>
</dbReference>
<evidence type="ECO:0000256" key="1">
    <source>
        <dbReference type="ARBA" id="ARBA00004225"/>
    </source>
</evidence>
<dbReference type="PANTHER" id="PTHR45624">
    <property type="entry name" value="MITOCHONDRIAL BASIC AMINO ACIDS TRANSPORTER-RELATED"/>
    <property type="match status" value="1"/>
</dbReference>
<reference evidence="11 12" key="1">
    <citation type="submission" date="2023-10" db="EMBL/GenBank/DDBJ databases">
        <authorList>
            <person name="Maclean D."/>
            <person name="Macfadyen A."/>
        </authorList>
    </citation>
    <scope>NUCLEOTIDE SEQUENCE [LARGE SCALE GENOMIC DNA]</scope>
</reference>
<evidence type="ECO:0000313" key="11">
    <source>
        <dbReference type="EMBL" id="CAK0784302.1"/>
    </source>
</evidence>
<dbReference type="Pfam" id="PF00153">
    <property type="entry name" value="Mito_carr"/>
    <property type="match status" value="3"/>
</dbReference>
<feature type="repeat" description="Solcar" evidence="9">
    <location>
        <begin position="206"/>
        <end position="293"/>
    </location>
</feature>
<evidence type="ECO:0000256" key="5">
    <source>
        <dbReference type="ARBA" id="ARBA00022737"/>
    </source>
</evidence>
<dbReference type="PROSITE" id="PS50920">
    <property type="entry name" value="SOLCAR"/>
    <property type="match status" value="3"/>
</dbReference>
<dbReference type="SUPFAM" id="SSF103506">
    <property type="entry name" value="Mitochondrial carrier"/>
    <property type="match status" value="1"/>
</dbReference>
<protein>
    <recommendedName>
        <fullName evidence="13">Mitochondrial carrier</fullName>
    </recommendedName>
</protein>
<comment type="similarity">
    <text evidence="2 10">Belongs to the mitochondrial carrier (TC 2.A.29) family.</text>
</comment>
<dbReference type="InterPro" id="IPR018108">
    <property type="entry name" value="MCP_transmembrane"/>
</dbReference>
<keyword evidence="6" id="KW-1133">Transmembrane helix</keyword>
<sequence>MSKDFAAEYVAGCVAGSSNVLSGYAFDTCKVRLQASPPDTYRNAWHCFRSILKYEGVRGLYRGVSAPLIGGALETGVNYTVYTYMLRTLGADLRRPDLISVGLSAGTAGIVLSSLLSPFELVKCRMQMASLNKVHPPAYSSAWGCLQDLLRTEGMRGLTRGVGGTMAREMPGNAIFFMVYEGLRRVVPGRPPSAAPSGEGFLAVLGDAASSMVCGGTAGTIMWATVLPVDAAKTRIQTATPGSPKDAGILRNLRMMYAEGGLSTLYAGIRPTLIRAFPANAAQWLAWEAAMRAYRKADASKSAL</sequence>
<proteinExistence type="inferred from homology"/>
<keyword evidence="3 10" id="KW-0813">Transport</keyword>
<evidence type="ECO:0000256" key="8">
    <source>
        <dbReference type="ARBA" id="ARBA00023136"/>
    </source>
</evidence>
<keyword evidence="5" id="KW-0677">Repeat</keyword>
<dbReference type="AlphaFoldDB" id="A0AAV1IDL9"/>
<dbReference type="GO" id="GO:1990575">
    <property type="term" value="P:mitochondrial L-ornithine transmembrane transport"/>
    <property type="evidence" value="ECO:0007669"/>
    <property type="project" value="TreeGrafter"/>
</dbReference>
<gene>
    <name evidence="11" type="ORF">CVIRNUC_007506</name>
</gene>
<evidence type="ECO:0000256" key="10">
    <source>
        <dbReference type="RuleBase" id="RU000488"/>
    </source>
</evidence>
<dbReference type="Gene3D" id="1.50.40.10">
    <property type="entry name" value="Mitochondrial carrier domain"/>
    <property type="match status" value="1"/>
</dbReference>
<comment type="subcellular location">
    <subcellularLocation>
        <location evidence="1">Mitochondrion membrane</location>
        <topology evidence="1">Multi-pass membrane protein</topology>
    </subcellularLocation>
</comment>
<evidence type="ECO:0000256" key="3">
    <source>
        <dbReference type="ARBA" id="ARBA00022448"/>
    </source>
</evidence>
<evidence type="ECO:0000313" key="12">
    <source>
        <dbReference type="Proteomes" id="UP001314263"/>
    </source>
</evidence>
<evidence type="ECO:0000256" key="6">
    <source>
        <dbReference type="ARBA" id="ARBA00022989"/>
    </source>
</evidence>
<dbReference type="PANTHER" id="PTHR45624:SF12">
    <property type="entry name" value="MITOCHONDRIAL ORNITHINE TRANSPORTER 1"/>
    <property type="match status" value="1"/>
</dbReference>
<organism evidence="11 12">
    <name type="scientific">Coccomyxa viridis</name>
    <dbReference type="NCBI Taxonomy" id="1274662"/>
    <lineage>
        <taxon>Eukaryota</taxon>
        <taxon>Viridiplantae</taxon>
        <taxon>Chlorophyta</taxon>
        <taxon>core chlorophytes</taxon>
        <taxon>Trebouxiophyceae</taxon>
        <taxon>Trebouxiophyceae incertae sedis</taxon>
        <taxon>Coccomyxaceae</taxon>
        <taxon>Coccomyxa</taxon>
    </lineage>
</organism>
<evidence type="ECO:0000256" key="4">
    <source>
        <dbReference type="ARBA" id="ARBA00022692"/>
    </source>
</evidence>
<accession>A0AAV1IDL9</accession>
<comment type="caution">
    <text evidence="11">The sequence shown here is derived from an EMBL/GenBank/DDBJ whole genome shotgun (WGS) entry which is preliminary data.</text>
</comment>
<keyword evidence="7" id="KW-0496">Mitochondrion</keyword>
<evidence type="ECO:0008006" key="13">
    <source>
        <dbReference type="Google" id="ProtNLM"/>
    </source>
</evidence>
<dbReference type="EMBL" id="CAUYUE010000010">
    <property type="protein sequence ID" value="CAK0784302.1"/>
    <property type="molecule type" value="Genomic_DNA"/>
</dbReference>
<keyword evidence="4 9" id="KW-0812">Transmembrane</keyword>
<keyword evidence="12" id="KW-1185">Reference proteome</keyword>
<feature type="repeat" description="Solcar" evidence="9">
    <location>
        <begin position="96"/>
        <end position="186"/>
    </location>
</feature>
<feature type="repeat" description="Solcar" evidence="9">
    <location>
        <begin position="3"/>
        <end position="88"/>
    </location>
</feature>
<name>A0AAV1IDL9_9CHLO</name>
<keyword evidence="8 9" id="KW-0472">Membrane</keyword>
<dbReference type="Proteomes" id="UP001314263">
    <property type="component" value="Unassembled WGS sequence"/>
</dbReference>